<feature type="transmembrane region" description="Helical" evidence="5">
    <location>
        <begin position="227"/>
        <end position="245"/>
    </location>
</feature>
<dbReference type="GO" id="GO:0016020">
    <property type="term" value="C:membrane"/>
    <property type="evidence" value="ECO:0007669"/>
    <property type="project" value="UniProtKB-SubCell"/>
</dbReference>
<feature type="transmembrane region" description="Helical" evidence="5">
    <location>
        <begin position="56"/>
        <end position="78"/>
    </location>
</feature>
<organism evidence="6 7">
    <name type="scientific">Zasmidium cellare ATCC 36951</name>
    <dbReference type="NCBI Taxonomy" id="1080233"/>
    <lineage>
        <taxon>Eukaryota</taxon>
        <taxon>Fungi</taxon>
        <taxon>Dikarya</taxon>
        <taxon>Ascomycota</taxon>
        <taxon>Pezizomycotina</taxon>
        <taxon>Dothideomycetes</taxon>
        <taxon>Dothideomycetidae</taxon>
        <taxon>Mycosphaerellales</taxon>
        <taxon>Mycosphaerellaceae</taxon>
        <taxon>Zasmidium</taxon>
    </lineage>
</organism>
<comment type="subcellular location">
    <subcellularLocation>
        <location evidence="1">Membrane</location>
        <topology evidence="1">Multi-pass membrane protein</topology>
    </subcellularLocation>
</comment>
<dbReference type="InterPro" id="IPR050360">
    <property type="entry name" value="MFS_Sugar_Transporters"/>
</dbReference>
<dbReference type="OrthoDB" id="6612291at2759"/>
<keyword evidence="7" id="KW-1185">Reference proteome</keyword>
<dbReference type="PANTHER" id="PTHR48022">
    <property type="entry name" value="PLASTIDIC GLUCOSE TRANSPORTER 4"/>
    <property type="match status" value="1"/>
</dbReference>
<dbReference type="Pfam" id="PF00083">
    <property type="entry name" value="Sugar_tr"/>
    <property type="match status" value="1"/>
</dbReference>
<dbReference type="AlphaFoldDB" id="A0A6A6C2W3"/>
<evidence type="ECO:0000313" key="6">
    <source>
        <dbReference type="EMBL" id="KAF2160628.1"/>
    </source>
</evidence>
<reference evidence="6" key="1">
    <citation type="journal article" date="2020" name="Stud. Mycol.">
        <title>101 Dothideomycetes genomes: a test case for predicting lifestyles and emergence of pathogens.</title>
        <authorList>
            <person name="Haridas S."/>
            <person name="Albert R."/>
            <person name="Binder M."/>
            <person name="Bloem J."/>
            <person name="Labutti K."/>
            <person name="Salamov A."/>
            <person name="Andreopoulos B."/>
            <person name="Baker S."/>
            <person name="Barry K."/>
            <person name="Bills G."/>
            <person name="Bluhm B."/>
            <person name="Cannon C."/>
            <person name="Castanera R."/>
            <person name="Culley D."/>
            <person name="Daum C."/>
            <person name="Ezra D."/>
            <person name="Gonzalez J."/>
            <person name="Henrissat B."/>
            <person name="Kuo A."/>
            <person name="Liang C."/>
            <person name="Lipzen A."/>
            <person name="Lutzoni F."/>
            <person name="Magnuson J."/>
            <person name="Mondo S."/>
            <person name="Nolan M."/>
            <person name="Ohm R."/>
            <person name="Pangilinan J."/>
            <person name="Park H.-J."/>
            <person name="Ramirez L."/>
            <person name="Alfaro M."/>
            <person name="Sun H."/>
            <person name="Tritt A."/>
            <person name="Yoshinaga Y."/>
            <person name="Zwiers L.-H."/>
            <person name="Turgeon B."/>
            <person name="Goodwin S."/>
            <person name="Spatafora J."/>
            <person name="Crous P."/>
            <person name="Grigoriev I."/>
        </authorList>
    </citation>
    <scope>NUCLEOTIDE SEQUENCE</scope>
    <source>
        <strain evidence="6">ATCC 36951</strain>
    </source>
</reference>
<dbReference type="InterPro" id="IPR005828">
    <property type="entry name" value="MFS_sugar_transport-like"/>
</dbReference>
<dbReference type="PANTHER" id="PTHR48022:SF2">
    <property type="entry name" value="PLASTIDIC GLUCOSE TRANSPORTER 4"/>
    <property type="match status" value="1"/>
</dbReference>
<evidence type="ECO:0000313" key="7">
    <source>
        <dbReference type="Proteomes" id="UP000799537"/>
    </source>
</evidence>
<dbReference type="RefSeq" id="XP_033661517.1">
    <property type="nucleotide sequence ID" value="XM_033809277.1"/>
</dbReference>
<dbReference type="EMBL" id="ML993625">
    <property type="protein sequence ID" value="KAF2160628.1"/>
    <property type="molecule type" value="Genomic_DNA"/>
</dbReference>
<sequence length="322" mass="35454">MHGKKDQALTVLNKLRPAEDVENGTTVLEVEAIEQAVVLCEEQDMGRWIDIFRGTYLRRTVIGGFLGAFCQITGGQFINTYGPTFYKDFGLGDKAFTYALITTVLILVTQSIALYGYDRLGRRPIMILGSIIQVPLMIVVAACGSAKHPSGAKINAVVDSCIMFASFQRMATESPTYIIGSEIGGVKLRRKIMTWCIVWNVLGAFATTFSVPYLLNAPYANLHAKVGWIFAGISLASFVFVVFFVPEFKGRSLEEIDELFEKKLKAWQFAKAETSGIGAQIAMLEGATKHHAAKLDEEAMEVTGPKAEPSHVENIADKIERL</sequence>
<dbReference type="SUPFAM" id="SSF103473">
    <property type="entry name" value="MFS general substrate transporter"/>
    <property type="match status" value="1"/>
</dbReference>
<protein>
    <recommendedName>
        <fullName evidence="8">Major facilitator superfamily (MFS) profile domain-containing protein</fullName>
    </recommendedName>
</protein>
<feature type="transmembrane region" description="Helical" evidence="5">
    <location>
        <begin position="98"/>
        <end position="117"/>
    </location>
</feature>
<keyword evidence="4 5" id="KW-0472">Membrane</keyword>
<keyword evidence="3 5" id="KW-1133">Transmembrane helix</keyword>
<feature type="transmembrane region" description="Helical" evidence="5">
    <location>
        <begin position="192"/>
        <end position="215"/>
    </location>
</feature>
<dbReference type="InterPro" id="IPR036259">
    <property type="entry name" value="MFS_trans_sf"/>
</dbReference>
<evidence type="ECO:0000256" key="4">
    <source>
        <dbReference type="ARBA" id="ARBA00023136"/>
    </source>
</evidence>
<dbReference type="Gene3D" id="1.20.1250.20">
    <property type="entry name" value="MFS general substrate transporter like domains"/>
    <property type="match status" value="1"/>
</dbReference>
<keyword evidence="2 5" id="KW-0812">Transmembrane</keyword>
<evidence type="ECO:0000256" key="3">
    <source>
        <dbReference type="ARBA" id="ARBA00022989"/>
    </source>
</evidence>
<proteinExistence type="predicted"/>
<gene>
    <name evidence="6" type="ORF">M409DRAFT_29016</name>
</gene>
<evidence type="ECO:0008006" key="8">
    <source>
        <dbReference type="Google" id="ProtNLM"/>
    </source>
</evidence>
<accession>A0A6A6C2W3</accession>
<name>A0A6A6C2W3_ZASCE</name>
<dbReference type="Proteomes" id="UP000799537">
    <property type="component" value="Unassembled WGS sequence"/>
</dbReference>
<evidence type="ECO:0000256" key="5">
    <source>
        <dbReference type="SAM" id="Phobius"/>
    </source>
</evidence>
<dbReference type="GeneID" id="54562549"/>
<evidence type="ECO:0000256" key="2">
    <source>
        <dbReference type="ARBA" id="ARBA00022692"/>
    </source>
</evidence>
<dbReference type="GO" id="GO:0005351">
    <property type="term" value="F:carbohydrate:proton symporter activity"/>
    <property type="evidence" value="ECO:0007669"/>
    <property type="project" value="TreeGrafter"/>
</dbReference>
<evidence type="ECO:0000256" key="1">
    <source>
        <dbReference type="ARBA" id="ARBA00004141"/>
    </source>
</evidence>